<dbReference type="InterPro" id="IPR002797">
    <property type="entry name" value="Polysacc_synth"/>
</dbReference>
<keyword evidence="3 6" id="KW-0812">Transmembrane</keyword>
<feature type="transmembrane region" description="Helical" evidence="6">
    <location>
        <begin position="324"/>
        <end position="346"/>
    </location>
</feature>
<dbReference type="RefSeq" id="WP_284331974.1">
    <property type="nucleotide sequence ID" value="NZ_BSOA01000018.1"/>
</dbReference>
<evidence type="ECO:0000256" key="4">
    <source>
        <dbReference type="ARBA" id="ARBA00022989"/>
    </source>
</evidence>
<evidence type="ECO:0000256" key="3">
    <source>
        <dbReference type="ARBA" id="ARBA00022692"/>
    </source>
</evidence>
<feature type="transmembrane region" description="Helical" evidence="6">
    <location>
        <begin position="55"/>
        <end position="75"/>
    </location>
</feature>
<organism evidence="7 8">
    <name type="scientific">Dyella flagellata</name>
    <dbReference type="NCBI Taxonomy" id="1867833"/>
    <lineage>
        <taxon>Bacteria</taxon>
        <taxon>Pseudomonadati</taxon>
        <taxon>Pseudomonadota</taxon>
        <taxon>Gammaproteobacteria</taxon>
        <taxon>Lysobacterales</taxon>
        <taxon>Rhodanobacteraceae</taxon>
        <taxon>Dyella</taxon>
    </lineage>
</organism>
<evidence type="ECO:0000256" key="6">
    <source>
        <dbReference type="SAM" id="Phobius"/>
    </source>
</evidence>
<reference evidence="8" key="1">
    <citation type="journal article" date="2019" name="Int. J. Syst. Evol. Microbiol.">
        <title>The Global Catalogue of Microorganisms (GCM) 10K type strain sequencing project: providing services to taxonomists for standard genome sequencing and annotation.</title>
        <authorList>
            <consortium name="The Broad Institute Genomics Platform"/>
            <consortium name="The Broad Institute Genome Sequencing Center for Infectious Disease"/>
            <person name="Wu L."/>
            <person name="Ma J."/>
        </authorList>
    </citation>
    <scope>NUCLEOTIDE SEQUENCE [LARGE SCALE GENOMIC DNA]</scope>
    <source>
        <strain evidence="8">NBRC 111981</strain>
    </source>
</reference>
<gene>
    <name evidence="7" type="ORF">GCM10007898_21030</name>
</gene>
<sequence>MRLIAWFSKPNTFFSHRGLMVLRAGAWSMVAKGCAAANLFVAVPFVLNSLGPLQFGAWATLVSLVTFSGFLDFGLGNGTMNLVAAAHGRNEPAEVKAVIAQGQRTLTRVALYLSGLLLVAFPFVSWHSLIGLPASMSRPSRLAAGIVLASIMLAVPLNLASRVQLGLGRGDRAFRWQAAGQLLALGLVTTLAKLHASLPVLTAAAISAPLVTAIANTLQLRRDIADISTEKAVERNDLGRTIRREGLLFFVLQLAAALAFSADLPLISLLRGAEDAGRYAIAQRLFGAISIGLSLVWVPLWPVYRQALAAHSKDWVLRTLRRSAMAATSVAACLGLVFAVGFPQIVGLWVHRALNLSPWMLAGFAVWVVIEALGTSIATFLNAASIMRLQIVLAVAFGILCISLKAAVAANYGIAPLPWATVITYATVSLIPTLVLLRKLIRTALTKTY</sequence>
<feature type="transmembrane region" description="Helical" evidence="6">
    <location>
        <begin position="419"/>
        <end position="437"/>
    </location>
</feature>
<dbReference type="Proteomes" id="UP001156627">
    <property type="component" value="Unassembled WGS sequence"/>
</dbReference>
<feature type="transmembrane region" description="Helical" evidence="6">
    <location>
        <begin position="173"/>
        <end position="192"/>
    </location>
</feature>
<dbReference type="Pfam" id="PF01943">
    <property type="entry name" value="Polysacc_synt"/>
    <property type="match status" value="1"/>
</dbReference>
<evidence type="ECO:0000256" key="1">
    <source>
        <dbReference type="ARBA" id="ARBA00004651"/>
    </source>
</evidence>
<dbReference type="EMBL" id="BSOA01000018">
    <property type="protein sequence ID" value="GLQ88533.1"/>
    <property type="molecule type" value="Genomic_DNA"/>
</dbReference>
<evidence type="ECO:0000256" key="5">
    <source>
        <dbReference type="ARBA" id="ARBA00023136"/>
    </source>
</evidence>
<protein>
    <recommendedName>
        <fullName evidence="9">Membrane protein involved in the export of O-antigen and teichoic acid</fullName>
    </recommendedName>
</protein>
<keyword evidence="8" id="KW-1185">Reference proteome</keyword>
<feature type="transmembrane region" description="Helical" evidence="6">
    <location>
        <begin position="391"/>
        <end position="413"/>
    </location>
</feature>
<keyword evidence="2" id="KW-1003">Cell membrane</keyword>
<feature type="transmembrane region" description="Helical" evidence="6">
    <location>
        <begin position="21"/>
        <end position="43"/>
    </location>
</feature>
<feature type="transmembrane region" description="Helical" evidence="6">
    <location>
        <begin position="109"/>
        <end position="130"/>
    </location>
</feature>
<evidence type="ECO:0008006" key="9">
    <source>
        <dbReference type="Google" id="ProtNLM"/>
    </source>
</evidence>
<proteinExistence type="predicted"/>
<keyword evidence="4 6" id="KW-1133">Transmembrane helix</keyword>
<evidence type="ECO:0000313" key="8">
    <source>
        <dbReference type="Proteomes" id="UP001156627"/>
    </source>
</evidence>
<feature type="transmembrane region" description="Helical" evidence="6">
    <location>
        <begin position="281"/>
        <end position="304"/>
    </location>
</feature>
<feature type="transmembrane region" description="Helical" evidence="6">
    <location>
        <begin position="198"/>
        <end position="218"/>
    </location>
</feature>
<dbReference type="InterPro" id="IPR050833">
    <property type="entry name" value="Poly_Biosynth_Transport"/>
</dbReference>
<evidence type="ECO:0000256" key="2">
    <source>
        <dbReference type="ARBA" id="ARBA00022475"/>
    </source>
</evidence>
<comment type="subcellular location">
    <subcellularLocation>
        <location evidence="1">Cell membrane</location>
        <topology evidence="1">Multi-pass membrane protein</topology>
    </subcellularLocation>
</comment>
<dbReference type="PANTHER" id="PTHR30250">
    <property type="entry name" value="PST FAMILY PREDICTED COLANIC ACID TRANSPORTER"/>
    <property type="match status" value="1"/>
</dbReference>
<name>A0ABQ5XA93_9GAMM</name>
<evidence type="ECO:0000313" key="7">
    <source>
        <dbReference type="EMBL" id="GLQ88533.1"/>
    </source>
</evidence>
<feature type="transmembrane region" description="Helical" evidence="6">
    <location>
        <begin position="142"/>
        <end position="161"/>
    </location>
</feature>
<keyword evidence="5 6" id="KW-0472">Membrane</keyword>
<feature type="transmembrane region" description="Helical" evidence="6">
    <location>
        <begin position="247"/>
        <end position="269"/>
    </location>
</feature>
<accession>A0ABQ5XA93</accession>
<feature type="transmembrane region" description="Helical" evidence="6">
    <location>
        <begin position="358"/>
        <end position="384"/>
    </location>
</feature>
<dbReference type="PANTHER" id="PTHR30250:SF11">
    <property type="entry name" value="O-ANTIGEN TRANSPORTER-RELATED"/>
    <property type="match status" value="1"/>
</dbReference>
<comment type="caution">
    <text evidence="7">The sequence shown here is derived from an EMBL/GenBank/DDBJ whole genome shotgun (WGS) entry which is preliminary data.</text>
</comment>